<dbReference type="PANTHER" id="PTHR12862:SF0">
    <property type="entry name" value="N-ACETYL-D-GLUCOSAMINE KINASE"/>
    <property type="match status" value="1"/>
</dbReference>
<reference evidence="3" key="1">
    <citation type="submission" date="2016-12" db="EMBL/GenBank/DDBJ databases">
        <authorList>
            <person name="Jung M.Y."/>
            <person name="Lee S.H."/>
        </authorList>
    </citation>
    <scope>NUCLEOTIDE SEQUENCE [LARGE SCALE GENOMIC DNA]</scope>
    <source>
        <strain evidence="3">WiKim39</strain>
    </source>
</reference>
<dbReference type="Gene3D" id="3.30.420.40">
    <property type="match status" value="2"/>
</dbReference>
<dbReference type="PANTHER" id="PTHR12862">
    <property type="entry name" value="BADF TYPE ATPASE DOMAIN-CONTAINING PROTEIN"/>
    <property type="match status" value="1"/>
</dbReference>
<dbReference type="OrthoDB" id="9772633at2"/>
<dbReference type="STRING" id="1847728.BTM29_02195"/>
<organism evidence="2 3">
    <name type="scientific">Companilactobacillus allii</name>
    <dbReference type="NCBI Taxonomy" id="1847728"/>
    <lineage>
        <taxon>Bacteria</taxon>
        <taxon>Bacillati</taxon>
        <taxon>Bacillota</taxon>
        <taxon>Bacilli</taxon>
        <taxon>Lactobacillales</taxon>
        <taxon>Lactobacillaceae</taxon>
        <taxon>Companilactobacillus</taxon>
    </lineage>
</organism>
<evidence type="ECO:0000313" key="3">
    <source>
        <dbReference type="Proteomes" id="UP000187499"/>
    </source>
</evidence>
<dbReference type="EMBL" id="CP019323">
    <property type="protein sequence ID" value="APX71437.1"/>
    <property type="molecule type" value="Genomic_DNA"/>
</dbReference>
<protein>
    <recommendedName>
        <fullName evidence="1">ATPase BadF/BadG/BcrA/BcrD type domain-containing protein</fullName>
    </recommendedName>
</protein>
<sequence>MSEKKFNIGVDAGGTKTRACLFDGDTVISEPITDMGNPVENYDLAMNNIQYAIDSVLHDKNISSTDVSCIGIGCAGADSSGLVPIMVHSFEKKYKTKIIIKSDVVMSHIATFNNKDGVLLISGTGSAVINRGNDKFIKKGGWGPTIGDQGSAYWIGIHFVKQLTEYMDDNPVEKGFEELVPKLQETLKDRKDIIDTVYLRPKKNVANLSLITLEFPDNLYVKKLLNYAGLELSKMVLSVITYPENTNLAIEGSVIKNNAVVRHAMEHNLTKHGVKFTYRDTVSGSHGVLFLS</sequence>
<name>A0A1P8Q0T7_9LACO</name>
<accession>A0A1P8Q0T7</accession>
<keyword evidence="3" id="KW-1185">Reference proteome</keyword>
<evidence type="ECO:0000313" key="2">
    <source>
        <dbReference type="EMBL" id="APX71437.1"/>
    </source>
</evidence>
<dbReference type="SUPFAM" id="SSF53067">
    <property type="entry name" value="Actin-like ATPase domain"/>
    <property type="match status" value="2"/>
</dbReference>
<evidence type="ECO:0000259" key="1">
    <source>
        <dbReference type="Pfam" id="PF01869"/>
    </source>
</evidence>
<proteinExistence type="predicted"/>
<dbReference type="InterPro" id="IPR039758">
    <property type="entry name" value="NAGK-like"/>
</dbReference>
<dbReference type="InterPro" id="IPR043129">
    <property type="entry name" value="ATPase_NBD"/>
</dbReference>
<gene>
    <name evidence="2" type="ORF">BTM29_02195</name>
</gene>
<dbReference type="GO" id="GO:0045127">
    <property type="term" value="F:N-acetylglucosamine kinase activity"/>
    <property type="evidence" value="ECO:0007669"/>
    <property type="project" value="InterPro"/>
</dbReference>
<dbReference type="Proteomes" id="UP000187499">
    <property type="component" value="Chromosome"/>
</dbReference>
<dbReference type="RefSeq" id="WP_076613941.1">
    <property type="nucleotide sequence ID" value="NZ_CP019323.1"/>
</dbReference>
<dbReference type="InterPro" id="IPR002731">
    <property type="entry name" value="ATPase_BadF"/>
</dbReference>
<dbReference type="AlphaFoldDB" id="A0A1P8Q0T7"/>
<dbReference type="KEGG" id="lalw:BTM29_02195"/>
<dbReference type="Pfam" id="PF01869">
    <property type="entry name" value="BcrAD_BadFG"/>
    <property type="match status" value="1"/>
</dbReference>
<feature type="domain" description="ATPase BadF/BadG/BcrA/BcrD type" evidence="1">
    <location>
        <begin position="8"/>
        <end position="162"/>
    </location>
</feature>